<proteinExistence type="predicted"/>
<reference evidence="1" key="1">
    <citation type="submission" date="2018-02" db="EMBL/GenBank/DDBJ databases">
        <title>Rhizophora mucronata_Transcriptome.</title>
        <authorList>
            <person name="Meera S.P."/>
            <person name="Sreeshan A."/>
            <person name="Augustine A."/>
        </authorList>
    </citation>
    <scope>NUCLEOTIDE SEQUENCE</scope>
    <source>
        <tissue evidence="1">Leaf</tissue>
    </source>
</reference>
<protein>
    <submittedName>
        <fullName evidence="1">Uncharacterized protein</fullName>
    </submittedName>
</protein>
<name>A0A2P2N5S4_RHIMU</name>
<evidence type="ECO:0000313" key="1">
    <source>
        <dbReference type="EMBL" id="MBX37798.1"/>
    </source>
</evidence>
<dbReference type="EMBL" id="GGEC01057314">
    <property type="protein sequence ID" value="MBX37798.1"/>
    <property type="molecule type" value="Transcribed_RNA"/>
</dbReference>
<accession>A0A2P2N5S4</accession>
<organism evidence="1">
    <name type="scientific">Rhizophora mucronata</name>
    <name type="common">Asiatic mangrove</name>
    <dbReference type="NCBI Taxonomy" id="61149"/>
    <lineage>
        <taxon>Eukaryota</taxon>
        <taxon>Viridiplantae</taxon>
        <taxon>Streptophyta</taxon>
        <taxon>Embryophyta</taxon>
        <taxon>Tracheophyta</taxon>
        <taxon>Spermatophyta</taxon>
        <taxon>Magnoliopsida</taxon>
        <taxon>eudicotyledons</taxon>
        <taxon>Gunneridae</taxon>
        <taxon>Pentapetalae</taxon>
        <taxon>rosids</taxon>
        <taxon>fabids</taxon>
        <taxon>Malpighiales</taxon>
        <taxon>Rhizophoraceae</taxon>
        <taxon>Rhizophora</taxon>
    </lineage>
</organism>
<sequence>MVFFVSKTG</sequence>